<accession>A0A0Q9YIF3</accession>
<dbReference type="RefSeq" id="WP_075067214.1">
    <property type="nucleotide sequence ID" value="NZ_LKAJ02000001.1"/>
</dbReference>
<dbReference type="STRING" id="295108.HT99x_02614"/>
<gene>
    <name evidence="3" type="ORF">HT99x_012575</name>
    <name evidence="2" type="ORF">HT99x_02614</name>
</gene>
<organism evidence="2">
    <name type="scientific">Candidatus Berkiella aquae</name>
    <dbReference type="NCBI Taxonomy" id="295108"/>
    <lineage>
        <taxon>Bacteria</taxon>
        <taxon>Pseudomonadati</taxon>
        <taxon>Pseudomonadota</taxon>
        <taxon>Gammaproteobacteria</taxon>
        <taxon>Candidatus Berkiellales</taxon>
        <taxon>Candidatus Berkiellaceae</taxon>
        <taxon>Candidatus Berkiella</taxon>
    </lineage>
</organism>
<dbReference type="EMBL" id="LKAJ01000013">
    <property type="protein sequence ID" value="KRG20364.1"/>
    <property type="molecule type" value="Genomic_DNA"/>
</dbReference>
<reference evidence="3" key="3">
    <citation type="submission" date="2021-06" db="EMBL/GenBank/DDBJ databases">
        <title>Genomic Description and Analysis of Intracellular Bacteria, Candidatus Berkiella cookevillensis and Candidatus Berkiella aquae.</title>
        <authorList>
            <person name="Kidane D.T."/>
            <person name="Mehari Y.T."/>
            <person name="Rice F.C."/>
            <person name="Arivett B.A."/>
            <person name="Farone A.L."/>
            <person name="Berk S.G."/>
            <person name="Farone M.B."/>
        </authorList>
    </citation>
    <scope>NUCLEOTIDE SEQUENCE</scope>
    <source>
        <strain evidence="3">HT99</strain>
    </source>
</reference>
<evidence type="ECO:0000313" key="3">
    <source>
        <dbReference type="EMBL" id="MCS5712269.1"/>
    </source>
</evidence>
<comment type="caution">
    <text evidence="2">The sequence shown here is derived from an EMBL/GenBank/DDBJ whole genome shotgun (WGS) entry which is preliminary data.</text>
</comment>
<dbReference type="AlphaFoldDB" id="A0A0Q9YIF3"/>
<dbReference type="EMBL" id="LKAJ02000001">
    <property type="protein sequence ID" value="MCS5712269.1"/>
    <property type="molecule type" value="Genomic_DNA"/>
</dbReference>
<protein>
    <submittedName>
        <fullName evidence="2">Uncharacterized protein</fullName>
    </submittedName>
</protein>
<evidence type="ECO:0000313" key="4">
    <source>
        <dbReference type="Proteomes" id="UP000051497"/>
    </source>
</evidence>
<proteinExistence type="predicted"/>
<keyword evidence="4" id="KW-1185">Reference proteome</keyword>
<reference evidence="3" key="2">
    <citation type="journal article" date="2016" name="Genome Announc.">
        <title>Draft Genome Sequences of Two Novel Amoeba-Resistant Intranuclear Bacteria, 'Candidatus Berkiella cookevillensis' and 'Candidatus Berkiella aquae'.</title>
        <authorList>
            <person name="Mehari Y.T."/>
            <person name="Arivett B.A."/>
            <person name="Farone A.L."/>
            <person name="Gunderson J.H."/>
            <person name="Farone M.B."/>
        </authorList>
    </citation>
    <scope>NUCLEOTIDE SEQUENCE</scope>
    <source>
        <strain evidence="3">HT99</strain>
    </source>
</reference>
<feature type="region of interest" description="Disordered" evidence="1">
    <location>
        <begin position="328"/>
        <end position="360"/>
    </location>
</feature>
<sequence length="360" mass="40125">MLAGTSSNFYSLTEVNNMLEVAKQLLDCNEPQLLRASHHAEVATAFIKFIQPELNNNKDGEEKLIVAAITAFKTLQAEKGDFNRNHMLAFLFTHYFQKGDLFDLDRVSVIISWHLFQAGLKELSSNKEMDPNAIEGIFLGFMGELQKANQFETLKAIHHYFHISYQIVAAKDNGMPLEHCAAILGPSLLEGLKLQDKILPGDVPAEWKMMSTICRCLLQLDLFKEPFTAEKYTLWSLPKSEFYKTREKALGQLHVTPVATYEPNGAEILKKQTHVAKLIKGQAAIAATKKESAEEASEGTVTPSPLERGFGELQAALLDIPETVMLQFSEKKASSQSTDSNPKEESKSSKKKSAMSNSKK</sequence>
<evidence type="ECO:0000256" key="1">
    <source>
        <dbReference type="SAM" id="MobiDB-lite"/>
    </source>
</evidence>
<name>A0A0Q9YIF3_9GAMM</name>
<feature type="compositionally biased region" description="Basic residues" evidence="1">
    <location>
        <begin position="349"/>
        <end position="360"/>
    </location>
</feature>
<reference evidence="2" key="1">
    <citation type="submission" date="2015-09" db="EMBL/GenBank/DDBJ databases">
        <title>Draft Genome Sequences of Two Novel Amoeba-resistant Intranuclear Bacteria, Candidatus Berkiella cookevillensis and Candidatus Berkiella aquae.</title>
        <authorList>
            <person name="Mehari Y.T."/>
            <person name="Arivett B.A."/>
            <person name="Farone A.L."/>
            <person name="Gunderson J.H."/>
            <person name="Farone M.B."/>
        </authorList>
    </citation>
    <scope>NUCLEOTIDE SEQUENCE [LARGE SCALE GENOMIC DNA]</scope>
    <source>
        <strain evidence="2">HT99</strain>
    </source>
</reference>
<dbReference type="Proteomes" id="UP000051497">
    <property type="component" value="Unassembled WGS sequence"/>
</dbReference>
<evidence type="ECO:0000313" key="2">
    <source>
        <dbReference type="EMBL" id="KRG20364.1"/>
    </source>
</evidence>